<keyword evidence="4" id="KW-1185">Reference proteome</keyword>
<dbReference type="Pfam" id="PF07593">
    <property type="entry name" value="UnbV_ASPIC"/>
    <property type="match status" value="1"/>
</dbReference>
<gene>
    <name evidence="3" type="ORF">IFO69_15870</name>
</gene>
<dbReference type="RefSeq" id="WP_192011120.1">
    <property type="nucleotide sequence ID" value="NZ_JACYTQ010000006.1"/>
</dbReference>
<evidence type="ECO:0000259" key="2">
    <source>
        <dbReference type="Pfam" id="PF07593"/>
    </source>
</evidence>
<protein>
    <submittedName>
        <fullName evidence="3">VCBS repeat-containing protein</fullName>
    </submittedName>
</protein>
<organism evidence="3 4">
    <name type="scientific">Echinicola arenosa</name>
    <dbReference type="NCBI Taxonomy" id="2774144"/>
    <lineage>
        <taxon>Bacteria</taxon>
        <taxon>Pseudomonadati</taxon>
        <taxon>Bacteroidota</taxon>
        <taxon>Cytophagia</taxon>
        <taxon>Cytophagales</taxon>
        <taxon>Cyclobacteriaceae</taxon>
        <taxon>Echinicola</taxon>
    </lineage>
</organism>
<reference evidence="3 4" key="1">
    <citation type="submission" date="2020-09" db="EMBL/GenBank/DDBJ databases">
        <title>Echinicola sp. CAU 1574 isolated from sand of Sido Beach.</title>
        <authorList>
            <person name="Kim W."/>
        </authorList>
    </citation>
    <scope>NUCLEOTIDE SEQUENCE [LARGE SCALE GENOMIC DNA]</scope>
    <source>
        <strain evidence="3 4">CAU 1574</strain>
    </source>
</reference>
<dbReference type="PROSITE" id="PS51257">
    <property type="entry name" value="PROKAR_LIPOPROTEIN"/>
    <property type="match status" value="1"/>
</dbReference>
<dbReference type="SUPFAM" id="SSF69318">
    <property type="entry name" value="Integrin alpha N-terminal domain"/>
    <property type="match status" value="3"/>
</dbReference>
<comment type="caution">
    <text evidence="3">The sequence shown here is derived from an EMBL/GenBank/DDBJ whole genome shotgun (WGS) entry which is preliminary data.</text>
</comment>
<evidence type="ECO:0000313" key="4">
    <source>
        <dbReference type="Proteomes" id="UP000647133"/>
    </source>
</evidence>
<dbReference type="InterPro" id="IPR028994">
    <property type="entry name" value="Integrin_alpha_N"/>
</dbReference>
<name>A0ABR9AQT0_9BACT</name>
<evidence type="ECO:0000313" key="3">
    <source>
        <dbReference type="EMBL" id="MBD8490233.1"/>
    </source>
</evidence>
<accession>A0ABR9AQT0</accession>
<feature type="domain" description="ASPIC/UnbV" evidence="2">
    <location>
        <begin position="537"/>
        <end position="604"/>
    </location>
</feature>
<dbReference type="InterPro" id="IPR013517">
    <property type="entry name" value="FG-GAP"/>
</dbReference>
<dbReference type="Gene3D" id="2.130.10.130">
    <property type="entry name" value="Integrin alpha, N-terminal"/>
    <property type="match status" value="4"/>
</dbReference>
<dbReference type="EMBL" id="JACYTQ010000006">
    <property type="protein sequence ID" value="MBD8490233.1"/>
    <property type="molecule type" value="Genomic_DNA"/>
</dbReference>
<sequence>MLKYYPKITFFVLVIFSFISCQTQTDEEKEQEITPLFSLLSPEKTNITFVNKLTEGLNTNVLMYEYFYNGGGVAIGDLNGDGLDDIYFTGNMSSNKLYLNKGNMVFEDITSVSGATGRTGPWKTGVNMADVNGDGLLDIYVCYSGNLRPEKRKNQLFINEGNNEAGIPQFSEQAEKFNIASSSTSTQGAFFDFDNDGDLDLFLLNHNHKSLPVLDEASTAEIMKTQDPAGSQFFRNDNGKFTEITQEAGIQNSALSYGLGIGAADINGDGWTDLYICNDYTAPDYLYINNQDGTFSDQIGKSLGHTSHFSMGNDIADINNDGLLDLYTLDMLPEDNKRQKLLMAPDNYEKFDFKVNVGFHYQYMRNMLQVNNGNETFSEIGQLSGISNTDWSWSAQFADFDNDGWKDLYITNGYLKDYTNMDFLKFMGDYVQNNDGNIRRQNVLDLVKQIPSSSLYNYMFKNNGDLTFEKISEDWGLNYASTSNGAAYADLDNDGDLDLVVNNINLEAFVFENQSNKQLSNNYLKVKLLGEKQNKFGLGTKITLYNGDQVYFQEQMPTRGYQSSISPVLHFGLGKADVLDSIQVEWLSGKVQVLRNVQTNQTLTISAADASEKELNKQPSQSYFVHTTSPISSKTSTNKINDFKRQPLMVNPLSFNSPIMVNGDVNGDGLEDIFVGGGLGDAGTLFLQNKNGGFDTKITNEFLEDKDSEDTDATFIDVNGDGHLDLYVCSGGYANFMPQDKKLQDRIYINDGKGNLKKSPESLPQMLISSSCVTSADINNDGAADLFVGGRVIPGAYPAMPESTILINDGKGKFSDQTSAYSPGLKNIGLVTDAEWTDLENDGQLELVIVGEWMPVHVFSLTNQQLQESTSKYFDKNYSGWWNKLLVDDLNGDGKMDLVIGNQGTNTQIHASPNEPTEIIFKDFDGNGSIDPILCCYIQGENYPYVTRDELLDQIAKMRTKFNSYKGYADAKINDIFTEDELEGATTLSANYLKTAVFLSNNSGKFKEADLPIQAQSSPVLAISSTDYNGDGIKDLILCGNIEKARLRFGKYDANYGILLEGNGQGGFHYIPQQKSGFELKGDVRSILQINDKWLFGINQKGIVAYRRSTNI</sequence>
<dbReference type="PANTHER" id="PTHR16026:SF0">
    <property type="entry name" value="CARTILAGE ACIDIC PROTEIN 1"/>
    <property type="match status" value="1"/>
</dbReference>
<keyword evidence="1" id="KW-0732">Signal</keyword>
<proteinExistence type="predicted"/>
<dbReference type="Pfam" id="PF13517">
    <property type="entry name" value="FG-GAP_3"/>
    <property type="match status" value="6"/>
</dbReference>
<dbReference type="InterPro" id="IPR011519">
    <property type="entry name" value="UnbV_ASPIC"/>
</dbReference>
<dbReference type="InterPro" id="IPR027039">
    <property type="entry name" value="Crtac1"/>
</dbReference>
<dbReference type="PANTHER" id="PTHR16026">
    <property type="entry name" value="CARTILAGE ACIDIC PROTEIN 1"/>
    <property type="match status" value="1"/>
</dbReference>
<evidence type="ECO:0000256" key="1">
    <source>
        <dbReference type="ARBA" id="ARBA00022729"/>
    </source>
</evidence>
<dbReference type="Proteomes" id="UP000647133">
    <property type="component" value="Unassembled WGS sequence"/>
</dbReference>